<feature type="transmembrane region" description="Helical" evidence="1">
    <location>
        <begin position="7"/>
        <end position="30"/>
    </location>
</feature>
<keyword evidence="1" id="KW-0812">Transmembrane</keyword>
<accession>A0A2S7T9P5</accession>
<proteinExistence type="predicted"/>
<keyword evidence="3" id="KW-1185">Reference proteome</keyword>
<dbReference type="RefSeq" id="WP_105002329.1">
    <property type="nucleotide sequence ID" value="NZ_MQVX01000001.1"/>
</dbReference>
<keyword evidence="1" id="KW-1133">Transmembrane helix</keyword>
<dbReference type="OrthoDB" id="1420060at2"/>
<dbReference type="Proteomes" id="UP000239366">
    <property type="component" value="Unassembled WGS sequence"/>
</dbReference>
<sequence>MKNFKKISFFALVLGWIGQIITHIILSNLVANNAAGGETGMVIYWSSFFILIYYGLFILIPSKRIAGLSENIGILGFTLLSAIYAVIGFTILIGWLFLVSWIWFEVFLDAFICGLIFGLTFHLLWNKKRNELRQIHLLPIMTLPVLFLFIYLHALPRFFPAFAFNIVPKHVRHDIYKQTIPKFKVGDELSALQDALPGEFEFEGCYGRQGAQLDDFQYVIEVNCCKIVRIEYGPKQNTGFMISGKRLPCD</sequence>
<feature type="transmembrane region" description="Helical" evidence="1">
    <location>
        <begin position="42"/>
        <end position="60"/>
    </location>
</feature>
<evidence type="ECO:0000313" key="3">
    <source>
        <dbReference type="Proteomes" id="UP000239366"/>
    </source>
</evidence>
<protein>
    <submittedName>
        <fullName evidence="2">Uncharacterized protein</fullName>
    </submittedName>
</protein>
<dbReference type="AlphaFoldDB" id="A0A2S7T9P5"/>
<keyword evidence="1" id="KW-0472">Membrane</keyword>
<comment type="caution">
    <text evidence="2">The sequence shown here is derived from an EMBL/GenBank/DDBJ whole genome shotgun (WGS) entry which is preliminary data.</text>
</comment>
<reference evidence="3" key="1">
    <citation type="submission" date="2016-11" db="EMBL/GenBank/DDBJ databases">
        <title>Trade-off between light-utilization and light-protection in marine flavobacteria.</title>
        <authorList>
            <person name="Kumagai Y."/>
            <person name="Yoshizawa S."/>
            <person name="Kogure K."/>
        </authorList>
    </citation>
    <scope>NUCLEOTIDE SEQUENCE [LARGE SCALE GENOMIC DNA]</scope>
    <source>
        <strain evidence="3">SG-18</strain>
    </source>
</reference>
<feature type="transmembrane region" description="Helical" evidence="1">
    <location>
        <begin position="72"/>
        <end position="95"/>
    </location>
</feature>
<name>A0A2S7T9P5_9FLAO</name>
<gene>
    <name evidence="2" type="ORF">BST99_13880</name>
</gene>
<feature type="transmembrane region" description="Helical" evidence="1">
    <location>
        <begin position="137"/>
        <end position="155"/>
    </location>
</feature>
<organism evidence="2 3">
    <name type="scientific">Aureicoccus marinus</name>
    <dbReference type="NCBI Taxonomy" id="754435"/>
    <lineage>
        <taxon>Bacteria</taxon>
        <taxon>Pseudomonadati</taxon>
        <taxon>Bacteroidota</taxon>
        <taxon>Flavobacteriia</taxon>
        <taxon>Flavobacteriales</taxon>
        <taxon>Flavobacteriaceae</taxon>
        <taxon>Aureicoccus</taxon>
    </lineage>
</organism>
<evidence type="ECO:0000256" key="1">
    <source>
        <dbReference type="SAM" id="Phobius"/>
    </source>
</evidence>
<dbReference type="EMBL" id="MQVX01000001">
    <property type="protein sequence ID" value="PQJ16662.1"/>
    <property type="molecule type" value="Genomic_DNA"/>
</dbReference>
<feature type="transmembrane region" description="Helical" evidence="1">
    <location>
        <begin position="101"/>
        <end position="125"/>
    </location>
</feature>
<evidence type="ECO:0000313" key="2">
    <source>
        <dbReference type="EMBL" id="PQJ16662.1"/>
    </source>
</evidence>